<feature type="domain" description="External alternative NADH-ubiquinone oxidoreductase-like C-terminal" evidence="10">
    <location>
        <begin position="191"/>
        <end position="257"/>
    </location>
</feature>
<evidence type="ECO:0000256" key="8">
    <source>
        <dbReference type="ARBA" id="ARBA00047599"/>
    </source>
</evidence>
<dbReference type="PANTHER" id="PTHR43706:SF47">
    <property type="entry name" value="EXTERNAL NADH-UBIQUINONE OXIDOREDUCTASE 1, MITOCHONDRIAL-RELATED"/>
    <property type="match status" value="1"/>
</dbReference>
<protein>
    <recommendedName>
        <fullName evidence="2">NADH:ubiquinone reductase (non-electrogenic)</fullName>
        <ecNumber evidence="2">1.6.5.9</ecNumber>
    </recommendedName>
</protein>
<evidence type="ECO:0000256" key="7">
    <source>
        <dbReference type="ARBA" id="ARBA00023027"/>
    </source>
</evidence>
<dbReference type="PANTHER" id="PTHR43706">
    <property type="entry name" value="NADH DEHYDROGENASE"/>
    <property type="match status" value="1"/>
</dbReference>
<dbReference type="Gene3D" id="3.50.50.100">
    <property type="match status" value="1"/>
</dbReference>
<reference evidence="11" key="1">
    <citation type="submission" date="2020-06" db="EMBL/GenBank/DDBJ databases">
        <title>Legume-microbial interactions unlock mineral nutrients during tropical forest succession.</title>
        <authorList>
            <person name="Epihov D.Z."/>
        </authorList>
    </citation>
    <scope>NUCLEOTIDE SEQUENCE [LARGE SCALE GENOMIC DNA]</scope>
    <source>
        <strain evidence="11">Pan2503</strain>
    </source>
</reference>
<dbReference type="Pfam" id="PF07992">
    <property type="entry name" value="Pyr_redox_2"/>
    <property type="match status" value="1"/>
</dbReference>
<gene>
    <name evidence="11" type="ORF">HRJ53_22085</name>
</gene>
<keyword evidence="3" id="KW-0285">Flavoprotein</keyword>
<dbReference type="InterPro" id="IPR023753">
    <property type="entry name" value="FAD/NAD-binding_dom"/>
</dbReference>
<evidence type="ECO:0000256" key="1">
    <source>
        <dbReference type="ARBA" id="ARBA00005272"/>
    </source>
</evidence>
<evidence type="ECO:0000256" key="2">
    <source>
        <dbReference type="ARBA" id="ARBA00012637"/>
    </source>
</evidence>
<comment type="catalytic activity">
    <reaction evidence="8">
        <text>a quinone + NADH + H(+) = a quinol + NAD(+)</text>
        <dbReference type="Rhea" id="RHEA:46160"/>
        <dbReference type="ChEBI" id="CHEBI:15378"/>
        <dbReference type="ChEBI" id="CHEBI:24646"/>
        <dbReference type="ChEBI" id="CHEBI:57540"/>
        <dbReference type="ChEBI" id="CHEBI:57945"/>
        <dbReference type="ChEBI" id="CHEBI:132124"/>
        <dbReference type="EC" id="1.6.5.9"/>
    </reaction>
</comment>
<evidence type="ECO:0000259" key="10">
    <source>
        <dbReference type="Pfam" id="PF22366"/>
    </source>
</evidence>
<evidence type="ECO:0000259" key="9">
    <source>
        <dbReference type="Pfam" id="PF07992"/>
    </source>
</evidence>
<keyword evidence="7" id="KW-0520">NAD</keyword>
<feature type="non-terminal residue" evidence="11">
    <location>
        <position position="1"/>
    </location>
</feature>
<comment type="similarity">
    <text evidence="1">Belongs to the NADH dehydrogenase family.</text>
</comment>
<name>A0A7V8NUI4_9BACT</name>
<evidence type="ECO:0000313" key="12">
    <source>
        <dbReference type="Proteomes" id="UP000567293"/>
    </source>
</evidence>
<proteinExistence type="inferred from homology"/>
<evidence type="ECO:0000313" key="11">
    <source>
        <dbReference type="EMBL" id="MBA0087683.1"/>
    </source>
</evidence>
<evidence type="ECO:0000256" key="3">
    <source>
        <dbReference type="ARBA" id="ARBA00022630"/>
    </source>
</evidence>
<dbReference type="AlphaFoldDB" id="A0A7V8NUI4"/>
<organism evidence="11 12">
    <name type="scientific">Candidatus Acidiferrum panamense</name>
    <dbReference type="NCBI Taxonomy" id="2741543"/>
    <lineage>
        <taxon>Bacteria</taxon>
        <taxon>Pseudomonadati</taxon>
        <taxon>Acidobacteriota</taxon>
        <taxon>Terriglobia</taxon>
        <taxon>Candidatus Acidiferrales</taxon>
        <taxon>Candidatus Acidiferrum</taxon>
    </lineage>
</organism>
<dbReference type="SUPFAM" id="SSF51905">
    <property type="entry name" value="FAD/NAD(P)-binding domain"/>
    <property type="match status" value="1"/>
</dbReference>
<dbReference type="GO" id="GO:0050136">
    <property type="term" value="F:NADH dehydrogenase (quinone) (non-electrogenic) activity"/>
    <property type="evidence" value="ECO:0007669"/>
    <property type="project" value="UniProtKB-EC"/>
</dbReference>
<keyword evidence="12" id="KW-1185">Reference proteome</keyword>
<feature type="domain" description="FAD/NAD(P)-binding" evidence="9">
    <location>
        <begin position="3"/>
        <end position="167"/>
    </location>
</feature>
<comment type="caution">
    <text evidence="11">The sequence shown here is derived from an EMBL/GenBank/DDBJ whole genome shotgun (WGS) entry which is preliminary data.</text>
</comment>
<dbReference type="InterPro" id="IPR054585">
    <property type="entry name" value="NDH2-like_C"/>
</dbReference>
<evidence type="ECO:0000256" key="5">
    <source>
        <dbReference type="ARBA" id="ARBA00022946"/>
    </source>
</evidence>
<evidence type="ECO:0000256" key="4">
    <source>
        <dbReference type="ARBA" id="ARBA00022827"/>
    </source>
</evidence>
<dbReference type="EMBL" id="JACDQQ010002129">
    <property type="protein sequence ID" value="MBA0087683.1"/>
    <property type="molecule type" value="Genomic_DNA"/>
</dbReference>
<keyword evidence="6" id="KW-0560">Oxidoreductase</keyword>
<keyword evidence="5" id="KW-0809">Transit peptide</keyword>
<dbReference type="InterPro" id="IPR036188">
    <property type="entry name" value="FAD/NAD-bd_sf"/>
</dbReference>
<dbReference type="Proteomes" id="UP000567293">
    <property type="component" value="Unassembled WGS sequence"/>
</dbReference>
<accession>A0A7V8NUI4</accession>
<dbReference type="EC" id="1.6.5.9" evidence="2"/>
<sequence>LTLVIAGGGFAGAELAGALNDFSRGILADYPNLRPEELRVILVHSGARILPELSESLSHYAQQSMSARGVVFKLNARLVDTRPGVVVLGMGEEIRARTLVWTAGTAPNPLLKTLAVERDRRGAVMVESTLAVPGHPGLWALGDCAAITNAKTGKACPPTAQFALREGQVVARNICASLRAKPLQAFHFESLGALCVVGHHTACAELSVPGARQKSVRFSGLLAWLMWRSIYLSKLPGLERKVRVVFDWIIELLFPRDIVQTIDLH</sequence>
<dbReference type="InterPro" id="IPR045024">
    <property type="entry name" value="NDH-2"/>
</dbReference>
<keyword evidence="4" id="KW-0274">FAD</keyword>
<dbReference type="Pfam" id="PF22366">
    <property type="entry name" value="NDH2_C"/>
    <property type="match status" value="1"/>
</dbReference>
<evidence type="ECO:0000256" key="6">
    <source>
        <dbReference type="ARBA" id="ARBA00023002"/>
    </source>
</evidence>